<organism evidence="2">
    <name type="scientific">Magallana gigas</name>
    <name type="common">Pacific oyster</name>
    <name type="synonym">Crassostrea gigas</name>
    <dbReference type="NCBI Taxonomy" id="29159"/>
    <lineage>
        <taxon>Eukaryota</taxon>
        <taxon>Metazoa</taxon>
        <taxon>Spiralia</taxon>
        <taxon>Lophotrochozoa</taxon>
        <taxon>Mollusca</taxon>
        <taxon>Bivalvia</taxon>
        <taxon>Autobranchia</taxon>
        <taxon>Pteriomorphia</taxon>
        <taxon>Ostreida</taxon>
        <taxon>Ostreoidea</taxon>
        <taxon>Ostreidae</taxon>
        <taxon>Magallana</taxon>
    </lineage>
</organism>
<name>K1PSZ2_MAGGI</name>
<gene>
    <name evidence="2" type="ORF">CGI_10019539</name>
</gene>
<evidence type="ECO:0000313" key="2">
    <source>
        <dbReference type="EMBL" id="EKC24783.1"/>
    </source>
</evidence>
<feature type="compositionally biased region" description="Basic and acidic residues" evidence="1">
    <location>
        <begin position="77"/>
        <end position="100"/>
    </location>
</feature>
<dbReference type="EMBL" id="JH816920">
    <property type="protein sequence ID" value="EKC24783.1"/>
    <property type="molecule type" value="Genomic_DNA"/>
</dbReference>
<dbReference type="AlphaFoldDB" id="K1PSZ2"/>
<evidence type="ECO:0000256" key="1">
    <source>
        <dbReference type="SAM" id="MobiDB-lite"/>
    </source>
</evidence>
<dbReference type="HOGENOM" id="CLU_1857224_0_0_1"/>
<proteinExistence type="predicted"/>
<accession>K1PSZ2</accession>
<protein>
    <submittedName>
        <fullName evidence="2">Uncharacterized protein</fullName>
    </submittedName>
</protein>
<reference evidence="2" key="1">
    <citation type="journal article" date="2012" name="Nature">
        <title>The oyster genome reveals stress adaptation and complexity of shell formation.</title>
        <authorList>
            <person name="Zhang G."/>
            <person name="Fang X."/>
            <person name="Guo X."/>
            <person name="Li L."/>
            <person name="Luo R."/>
            <person name="Xu F."/>
            <person name="Yang P."/>
            <person name="Zhang L."/>
            <person name="Wang X."/>
            <person name="Qi H."/>
            <person name="Xiong Z."/>
            <person name="Que H."/>
            <person name="Xie Y."/>
            <person name="Holland P.W."/>
            <person name="Paps J."/>
            <person name="Zhu Y."/>
            <person name="Wu F."/>
            <person name="Chen Y."/>
            <person name="Wang J."/>
            <person name="Peng C."/>
            <person name="Meng J."/>
            <person name="Yang L."/>
            <person name="Liu J."/>
            <person name="Wen B."/>
            <person name="Zhang N."/>
            <person name="Huang Z."/>
            <person name="Zhu Q."/>
            <person name="Feng Y."/>
            <person name="Mount A."/>
            <person name="Hedgecock D."/>
            <person name="Xu Z."/>
            <person name="Liu Y."/>
            <person name="Domazet-Loso T."/>
            <person name="Du Y."/>
            <person name="Sun X."/>
            <person name="Zhang S."/>
            <person name="Liu B."/>
            <person name="Cheng P."/>
            <person name="Jiang X."/>
            <person name="Li J."/>
            <person name="Fan D."/>
            <person name="Wang W."/>
            <person name="Fu W."/>
            <person name="Wang T."/>
            <person name="Wang B."/>
            <person name="Zhang J."/>
            <person name="Peng Z."/>
            <person name="Li Y."/>
            <person name="Li N."/>
            <person name="Wang J."/>
            <person name="Chen M."/>
            <person name="He Y."/>
            <person name="Tan F."/>
            <person name="Song X."/>
            <person name="Zheng Q."/>
            <person name="Huang R."/>
            <person name="Yang H."/>
            <person name="Du X."/>
            <person name="Chen L."/>
            <person name="Yang M."/>
            <person name="Gaffney P.M."/>
            <person name="Wang S."/>
            <person name="Luo L."/>
            <person name="She Z."/>
            <person name="Ming Y."/>
            <person name="Huang W."/>
            <person name="Zhang S."/>
            <person name="Huang B."/>
            <person name="Zhang Y."/>
            <person name="Qu T."/>
            <person name="Ni P."/>
            <person name="Miao G."/>
            <person name="Wang J."/>
            <person name="Wang Q."/>
            <person name="Steinberg C.E."/>
            <person name="Wang H."/>
            <person name="Li N."/>
            <person name="Qian L."/>
            <person name="Zhang G."/>
            <person name="Li Y."/>
            <person name="Yang H."/>
            <person name="Liu X."/>
            <person name="Wang J."/>
            <person name="Yin Y."/>
            <person name="Wang J."/>
        </authorList>
    </citation>
    <scope>NUCLEOTIDE SEQUENCE [LARGE SCALE GENOMIC DNA]</scope>
    <source>
        <strain evidence="2">05x7-T-G4-1.051#20</strain>
    </source>
</reference>
<feature type="compositionally biased region" description="Polar residues" evidence="1">
    <location>
        <begin position="101"/>
        <end position="120"/>
    </location>
</feature>
<dbReference type="InParanoid" id="K1PSZ2"/>
<sequence>MKYIFKGKADISDTSTADITTDEKVTCPADSFFNKRGENVLLALENAKKPRRNLSSVIAGKAITEQDVFEKIQAYNEKTENSSKDKGKGKENNKLAEHQKPGSSNTQRNTAGPSKAQNASPGPFLGLSDESDHESINC</sequence>
<feature type="region of interest" description="Disordered" evidence="1">
    <location>
        <begin position="74"/>
        <end position="138"/>
    </location>
</feature>